<proteinExistence type="predicted"/>
<sequence>MSGVRTLKWMADGGVNPLDQSPALYEATLTEFAEHSFRDASLNEILKAAGMNKGSFYYRFEDKMELYLSLLYRVGMEKLKLFEEEGVSRTSGGFFDEFRNMAILGLKLAKKDARFTVFSRRIMEEAPAVREAITACFGNLSGSLLTDMVERAKASGEFSADLSTETAVFVIETLLNHMDALIPAKWDDASVLAAVDRLLDVVRNGVGAKP</sequence>
<dbReference type="PANTHER" id="PTHR30055:SF226">
    <property type="entry name" value="HTH-TYPE TRANSCRIPTIONAL REGULATOR PKSA"/>
    <property type="match status" value="1"/>
</dbReference>
<reference evidence="3" key="1">
    <citation type="submission" date="2019-08" db="EMBL/GenBank/DDBJ databases">
        <authorList>
            <person name="Kucharzyk K."/>
            <person name="Murdoch R.W."/>
            <person name="Higgins S."/>
            <person name="Loffler F."/>
        </authorList>
    </citation>
    <scope>NUCLEOTIDE SEQUENCE</scope>
</reference>
<dbReference type="InterPro" id="IPR050109">
    <property type="entry name" value="HTH-type_TetR-like_transc_reg"/>
</dbReference>
<dbReference type="AlphaFoldDB" id="A0A644ZVW2"/>
<dbReference type="SUPFAM" id="SSF46689">
    <property type="entry name" value="Homeodomain-like"/>
    <property type="match status" value="1"/>
</dbReference>
<dbReference type="InterPro" id="IPR036271">
    <property type="entry name" value="Tet_transcr_reg_TetR-rel_C_sf"/>
</dbReference>
<evidence type="ECO:0000256" key="1">
    <source>
        <dbReference type="ARBA" id="ARBA00023125"/>
    </source>
</evidence>
<dbReference type="PANTHER" id="PTHR30055">
    <property type="entry name" value="HTH-TYPE TRANSCRIPTIONAL REGULATOR RUTR"/>
    <property type="match status" value="1"/>
</dbReference>
<protein>
    <recommendedName>
        <fullName evidence="2">HTH tetR-type domain-containing protein</fullName>
    </recommendedName>
</protein>
<evidence type="ECO:0000259" key="2">
    <source>
        <dbReference type="PROSITE" id="PS50977"/>
    </source>
</evidence>
<name>A0A644ZVW2_9ZZZZ</name>
<dbReference type="InterPro" id="IPR009057">
    <property type="entry name" value="Homeodomain-like_sf"/>
</dbReference>
<gene>
    <name evidence="3" type="ORF">SDC9_89444</name>
</gene>
<dbReference type="EMBL" id="VSSQ01009854">
    <property type="protein sequence ID" value="MPM42773.1"/>
    <property type="molecule type" value="Genomic_DNA"/>
</dbReference>
<evidence type="ECO:0000313" key="3">
    <source>
        <dbReference type="EMBL" id="MPM42773.1"/>
    </source>
</evidence>
<dbReference type="Pfam" id="PF00440">
    <property type="entry name" value="TetR_N"/>
    <property type="match status" value="1"/>
</dbReference>
<keyword evidence="1" id="KW-0238">DNA-binding</keyword>
<dbReference type="Gene3D" id="1.10.357.10">
    <property type="entry name" value="Tetracycline Repressor, domain 2"/>
    <property type="match status" value="1"/>
</dbReference>
<accession>A0A644ZVW2</accession>
<dbReference type="PROSITE" id="PS50977">
    <property type="entry name" value="HTH_TETR_2"/>
    <property type="match status" value="1"/>
</dbReference>
<feature type="domain" description="HTH tetR-type" evidence="2">
    <location>
        <begin position="18"/>
        <end position="78"/>
    </location>
</feature>
<comment type="caution">
    <text evidence="3">The sequence shown here is derived from an EMBL/GenBank/DDBJ whole genome shotgun (WGS) entry which is preliminary data.</text>
</comment>
<dbReference type="SUPFAM" id="SSF48498">
    <property type="entry name" value="Tetracyclin repressor-like, C-terminal domain"/>
    <property type="match status" value="1"/>
</dbReference>
<dbReference type="GO" id="GO:0000976">
    <property type="term" value="F:transcription cis-regulatory region binding"/>
    <property type="evidence" value="ECO:0007669"/>
    <property type="project" value="TreeGrafter"/>
</dbReference>
<organism evidence="3">
    <name type="scientific">bioreactor metagenome</name>
    <dbReference type="NCBI Taxonomy" id="1076179"/>
    <lineage>
        <taxon>unclassified sequences</taxon>
        <taxon>metagenomes</taxon>
        <taxon>ecological metagenomes</taxon>
    </lineage>
</organism>
<dbReference type="GO" id="GO:0003700">
    <property type="term" value="F:DNA-binding transcription factor activity"/>
    <property type="evidence" value="ECO:0007669"/>
    <property type="project" value="TreeGrafter"/>
</dbReference>
<dbReference type="InterPro" id="IPR001647">
    <property type="entry name" value="HTH_TetR"/>
</dbReference>